<dbReference type="SMART" id="SM00845">
    <property type="entry name" value="GatB_Yqey"/>
    <property type="match status" value="1"/>
</dbReference>
<evidence type="ECO:0000256" key="5">
    <source>
        <dbReference type="ARBA" id="ARBA00022741"/>
    </source>
</evidence>
<proteinExistence type="inferred from homology"/>
<evidence type="ECO:0000256" key="3">
    <source>
        <dbReference type="ARBA" id="ARBA00016923"/>
    </source>
</evidence>
<dbReference type="EC" id="6.3.5.-" evidence="11"/>
<comment type="similarity">
    <text evidence="1 11">Belongs to the GatB/GatE family. GatB subfamily.</text>
</comment>
<dbReference type="AlphaFoldDB" id="A0A1I3W0Z8"/>
<dbReference type="OrthoDB" id="9804078at2"/>
<reference evidence="14" key="1">
    <citation type="submission" date="2016-10" db="EMBL/GenBank/DDBJ databases">
        <authorList>
            <person name="Varghese N."/>
            <person name="Submissions S."/>
        </authorList>
    </citation>
    <scope>NUCLEOTIDE SEQUENCE [LARGE SCALE GENOMIC DNA]</scope>
    <source>
        <strain evidence="14">DSM 16108</strain>
    </source>
</reference>
<comment type="catalytic activity">
    <reaction evidence="10 11">
        <text>L-glutamyl-tRNA(Gln) + L-glutamine + ATP + H2O = L-glutaminyl-tRNA(Gln) + L-glutamate + ADP + phosphate + H(+)</text>
        <dbReference type="Rhea" id="RHEA:17521"/>
        <dbReference type="Rhea" id="RHEA-COMP:9681"/>
        <dbReference type="Rhea" id="RHEA-COMP:9684"/>
        <dbReference type="ChEBI" id="CHEBI:15377"/>
        <dbReference type="ChEBI" id="CHEBI:15378"/>
        <dbReference type="ChEBI" id="CHEBI:29985"/>
        <dbReference type="ChEBI" id="CHEBI:30616"/>
        <dbReference type="ChEBI" id="CHEBI:43474"/>
        <dbReference type="ChEBI" id="CHEBI:58359"/>
        <dbReference type="ChEBI" id="CHEBI:78520"/>
        <dbReference type="ChEBI" id="CHEBI:78521"/>
        <dbReference type="ChEBI" id="CHEBI:456216"/>
    </reaction>
</comment>
<dbReference type="InterPro" id="IPR018027">
    <property type="entry name" value="Asn/Gln_amidotransferase"/>
</dbReference>
<keyword evidence="6 11" id="KW-0067">ATP-binding</keyword>
<feature type="domain" description="Asn/Gln amidotransferase" evidence="12">
    <location>
        <begin position="326"/>
        <end position="474"/>
    </location>
</feature>
<dbReference type="EMBL" id="FOSJ01000006">
    <property type="protein sequence ID" value="SFK01029.1"/>
    <property type="molecule type" value="Genomic_DNA"/>
</dbReference>
<dbReference type="STRING" id="258723.GCA_900169305_01881"/>
<sequence length="477" mass="54283">MNFETIIGLEIHVELKTNSKMFSPSPAHFGAEPNTNTNVIDWGYPGVLPVVNERAVEFGMKAALALNCTITQDTKFDRKNYFYPDNPKAYQISQFDRPIGHDGWIEIEVNGEKKKIRIERVHLEEDAGKNTHGSDGYSYVDLNRQGTPLIEIVSEADMRSPEEAYAYLEAVKQIIQFTGVSDVKMEEGSMRCDANISLRPFGQEEFGTKSELKNLNSFNFVRKGLAHEIERQERELIAGRELMQETRRYDETTGKTILMRVKEGSSDYRYFPEPDIPNLLIEDEWIEKVRQSLPEMPKERRTRYVNKLNIPEYDAEVLTSSREMSDFFEETVANNADPKQVSNWLMGEVSAYLNSEKLSFSETALTPKSLAEMINLIADGTISSKIAKKVFRELISNGSDDVKALVEAKGWAQLSDPSKLLPVINETLDQNEQSIEDYKNGRDRAIGFLVGQIMKKTRGQANPGIVNKLLKEEIEKR</sequence>
<keyword evidence="13" id="KW-0808">Transferase</keyword>
<evidence type="ECO:0000256" key="7">
    <source>
        <dbReference type="ARBA" id="ARBA00022917"/>
    </source>
</evidence>
<evidence type="ECO:0000256" key="1">
    <source>
        <dbReference type="ARBA" id="ARBA00005306"/>
    </source>
</evidence>
<dbReference type="Pfam" id="PF02934">
    <property type="entry name" value="GatB_N"/>
    <property type="match status" value="1"/>
</dbReference>
<evidence type="ECO:0000259" key="12">
    <source>
        <dbReference type="SMART" id="SM00845"/>
    </source>
</evidence>
<dbReference type="FunFam" id="1.10.150.380:FF:000001">
    <property type="entry name" value="Aspartyl/glutamyl-tRNA(Asn/Gln) amidotransferase subunit B"/>
    <property type="match status" value="1"/>
</dbReference>
<dbReference type="Pfam" id="PF02637">
    <property type="entry name" value="GatB_Yqey"/>
    <property type="match status" value="1"/>
</dbReference>
<comment type="subunit">
    <text evidence="2 11">Heterotrimer of A, B and C subunits.</text>
</comment>
<dbReference type="InterPro" id="IPR017958">
    <property type="entry name" value="Gln-tRNA_amidoTrfase_suB_CS"/>
</dbReference>
<dbReference type="Proteomes" id="UP000199589">
    <property type="component" value="Unassembled WGS sequence"/>
</dbReference>
<name>A0A1I3W0Z8_9LACT</name>
<dbReference type="NCBIfam" id="NF004014">
    <property type="entry name" value="PRK05477.1-4"/>
    <property type="match status" value="1"/>
</dbReference>
<dbReference type="GO" id="GO:0050566">
    <property type="term" value="F:asparaginyl-tRNA synthase (glutamine-hydrolyzing) activity"/>
    <property type="evidence" value="ECO:0007669"/>
    <property type="project" value="RHEA"/>
</dbReference>
<dbReference type="PANTHER" id="PTHR11659:SF0">
    <property type="entry name" value="GLUTAMYL-TRNA(GLN) AMIDOTRANSFERASE SUBUNIT B, MITOCHONDRIAL"/>
    <property type="match status" value="1"/>
</dbReference>
<dbReference type="FunFam" id="1.10.10.410:FF:000001">
    <property type="entry name" value="Aspartyl/glutamyl-tRNA(Asn/Gln) amidotransferase subunit B"/>
    <property type="match status" value="1"/>
</dbReference>
<keyword evidence="7 11" id="KW-0648">Protein biosynthesis</keyword>
<protein>
    <recommendedName>
        <fullName evidence="3 11">Aspartyl/glutamyl-tRNA(Asn/Gln) amidotransferase subunit B</fullName>
        <shortName evidence="11">Asp/Glu-ADT subunit B</shortName>
        <ecNumber evidence="11">6.3.5.-</ecNumber>
    </recommendedName>
</protein>
<evidence type="ECO:0000256" key="2">
    <source>
        <dbReference type="ARBA" id="ARBA00011123"/>
    </source>
</evidence>
<evidence type="ECO:0000313" key="14">
    <source>
        <dbReference type="Proteomes" id="UP000199589"/>
    </source>
</evidence>
<dbReference type="Gene3D" id="1.10.10.410">
    <property type="match status" value="1"/>
</dbReference>
<evidence type="ECO:0000256" key="10">
    <source>
        <dbReference type="ARBA" id="ARBA00047913"/>
    </source>
</evidence>
<dbReference type="InterPro" id="IPR003789">
    <property type="entry name" value="Asn/Gln_tRNA_amidoTrase-B-like"/>
</dbReference>
<evidence type="ECO:0000256" key="4">
    <source>
        <dbReference type="ARBA" id="ARBA00022598"/>
    </source>
</evidence>
<dbReference type="GO" id="GO:0005524">
    <property type="term" value="F:ATP binding"/>
    <property type="evidence" value="ECO:0007669"/>
    <property type="project" value="UniProtKB-KW"/>
</dbReference>
<dbReference type="SUPFAM" id="SSF55931">
    <property type="entry name" value="Glutamine synthetase/guanido kinase"/>
    <property type="match status" value="1"/>
</dbReference>
<dbReference type="SUPFAM" id="SSF89095">
    <property type="entry name" value="GatB/YqeY motif"/>
    <property type="match status" value="1"/>
</dbReference>
<keyword evidence="4 11" id="KW-0436">Ligase</keyword>
<dbReference type="InterPro" id="IPR023168">
    <property type="entry name" value="GatB_Yqey_C_2"/>
</dbReference>
<dbReference type="PROSITE" id="PS01234">
    <property type="entry name" value="GATB"/>
    <property type="match status" value="1"/>
</dbReference>
<dbReference type="GO" id="GO:0070681">
    <property type="term" value="P:glutaminyl-tRNAGln biosynthesis via transamidation"/>
    <property type="evidence" value="ECO:0007669"/>
    <property type="project" value="TreeGrafter"/>
</dbReference>
<dbReference type="GO" id="GO:0016740">
    <property type="term" value="F:transferase activity"/>
    <property type="evidence" value="ECO:0007669"/>
    <property type="project" value="UniProtKB-KW"/>
</dbReference>
<evidence type="ECO:0000256" key="9">
    <source>
        <dbReference type="ARBA" id="ARBA00047380"/>
    </source>
</evidence>
<dbReference type="InterPro" id="IPR042114">
    <property type="entry name" value="GatB_C_1"/>
</dbReference>
<dbReference type="NCBIfam" id="NF004012">
    <property type="entry name" value="PRK05477.1-2"/>
    <property type="match status" value="1"/>
</dbReference>
<dbReference type="NCBIfam" id="TIGR00133">
    <property type="entry name" value="gatB"/>
    <property type="match status" value="1"/>
</dbReference>
<dbReference type="InterPro" id="IPR006075">
    <property type="entry name" value="Asn/Gln-tRNA_Trfase_suB/E_cat"/>
</dbReference>
<dbReference type="GO" id="GO:0006412">
    <property type="term" value="P:translation"/>
    <property type="evidence" value="ECO:0007669"/>
    <property type="project" value="UniProtKB-UniRule"/>
</dbReference>
<dbReference type="NCBIfam" id="NF004011">
    <property type="entry name" value="PRK05477.1-1"/>
    <property type="match status" value="1"/>
</dbReference>
<dbReference type="InterPro" id="IPR017959">
    <property type="entry name" value="Asn/Gln-tRNA_amidoTrfase_suB/E"/>
</dbReference>
<comment type="function">
    <text evidence="8 11">Allows the formation of correctly charged Asn-tRNA(Asn) or Gln-tRNA(Gln) through the transamidation of misacylated Asp-tRNA(Asn) or Glu-tRNA(Gln) in organisms which lack either or both of asparaginyl-tRNA or glutaminyl-tRNA synthetases. The reaction takes place in the presence of glutamine and ATP through an activated phospho-Asp-tRNA(Asn) or phospho-Glu-tRNA(Gln).</text>
</comment>
<evidence type="ECO:0000256" key="8">
    <source>
        <dbReference type="ARBA" id="ARBA00024799"/>
    </source>
</evidence>
<comment type="catalytic activity">
    <reaction evidence="9 11">
        <text>L-aspartyl-tRNA(Asn) + L-glutamine + ATP + H2O = L-asparaginyl-tRNA(Asn) + L-glutamate + ADP + phosphate + 2 H(+)</text>
        <dbReference type="Rhea" id="RHEA:14513"/>
        <dbReference type="Rhea" id="RHEA-COMP:9674"/>
        <dbReference type="Rhea" id="RHEA-COMP:9677"/>
        <dbReference type="ChEBI" id="CHEBI:15377"/>
        <dbReference type="ChEBI" id="CHEBI:15378"/>
        <dbReference type="ChEBI" id="CHEBI:29985"/>
        <dbReference type="ChEBI" id="CHEBI:30616"/>
        <dbReference type="ChEBI" id="CHEBI:43474"/>
        <dbReference type="ChEBI" id="CHEBI:58359"/>
        <dbReference type="ChEBI" id="CHEBI:78515"/>
        <dbReference type="ChEBI" id="CHEBI:78516"/>
        <dbReference type="ChEBI" id="CHEBI:456216"/>
    </reaction>
</comment>
<gene>
    <name evidence="11" type="primary">gatB</name>
    <name evidence="13" type="ORF">SAMN04488569_10064</name>
</gene>
<organism evidence="13 14">
    <name type="scientific">Marinilactibacillus piezotolerans</name>
    <dbReference type="NCBI Taxonomy" id="258723"/>
    <lineage>
        <taxon>Bacteria</taxon>
        <taxon>Bacillati</taxon>
        <taxon>Bacillota</taxon>
        <taxon>Bacilli</taxon>
        <taxon>Lactobacillales</taxon>
        <taxon>Carnobacteriaceae</taxon>
        <taxon>Marinilactibacillus</taxon>
    </lineage>
</organism>
<keyword evidence="14" id="KW-1185">Reference proteome</keyword>
<evidence type="ECO:0000256" key="11">
    <source>
        <dbReference type="HAMAP-Rule" id="MF_00121"/>
    </source>
</evidence>
<accession>A0A1I3W0Z8</accession>
<evidence type="ECO:0000313" key="13">
    <source>
        <dbReference type="EMBL" id="SFK01029.1"/>
    </source>
</evidence>
<dbReference type="RefSeq" id="WP_072694322.1">
    <property type="nucleotide sequence ID" value="NZ_FOSJ01000006.1"/>
</dbReference>
<dbReference type="Gene3D" id="1.10.150.380">
    <property type="entry name" value="GatB domain, N-terminal subdomain"/>
    <property type="match status" value="1"/>
</dbReference>
<dbReference type="GO" id="GO:0050567">
    <property type="term" value="F:glutaminyl-tRNA synthase (glutamine-hydrolyzing) activity"/>
    <property type="evidence" value="ECO:0007669"/>
    <property type="project" value="UniProtKB-UniRule"/>
</dbReference>
<evidence type="ECO:0000256" key="6">
    <source>
        <dbReference type="ARBA" id="ARBA00022840"/>
    </source>
</evidence>
<dbReference type="InterPro" id="IPR014746">
    <property type="entry name" value="Gln_synth/guanido_kin_cat_dom"/>
</dbReference>
<dbReference type="InterPro" id="IPR004413">
    <property type="entry name" value="GatB"/>
</dbReference>
<dbReference type="HAMAP" id="MF_00121">
    <property type="entry name" value="GatB"/>
    <property type="match status" value="1"/>
</dbReference>
<dbReference type="PANTHER" id="PTHR11659">
    <property type="entry name" value="GLUTAMYL-TRNA GLN AMIDOTRANSFERASE SUBUNIT B MITOCHONDRIAL AND PROKARYOTIC PET112-RELATED"/>
    <property type="match status" value="1"/>
</dbReference>
<keyword evidence="5 11" id="KW-0547">Nucleotide-binding</keyword>